<keyword evidence="2" id="KW-1185">Reference proteome</keyword>
<name>A0ACB9K7T8_9ASTR</name>
<protein>
    <submittedName>
        <fullName evidence="1">Uncharacterized protein</fullName>
    </submittedName>
</protein>
<reference evidence="2" key="1">
    <citation type="journal article" date="2022" name="Mol. Ecol. Resour.">
        <title>The genomes of chicory, endive, great burdock and yacon provide insights into Asteraceae palaeo-polyploidization history and plant inulin production.</title>
        <authorList>
            <person name="Fan W."/>
            <person name="Wang S."/>
            <person name="Wang H."/>
            <person name="Wang A."/>
            <person name="Jiang F."/>
            <person name="Liu H."/>
            <person name="Zhao H."/>
            <person name="Xu D."/>
            <person name="Zhang Y."/>
        </authorList>
    </citation>
    <scope>NUCLEOTIDE SEQUENCE [LARGE SCALE GENOMIC DNA]</scope>
    <source>
        <strain evidence="2">cv. Yunnan</strain>
    </source>
</reference>
<sequence>MAENVMVIFCLFLIMRTPAPRCDHTVVVHVDRYFLIFGGCSHSTFFNDMHVLDLETAGWKSSNKEPSLRSVLSDSLSGAFLEDAVFAPCGHSFGGMMLKRVIETVDERYLLCIYSSVNKVFCDLYKLNCFSNELLIYILLLSEILIIDIFMFASNIQQVYIIDYGLAKKYRDLQMHRHIPYMYWNRLCKNLSGNDILLAVSHHKLYVLEQSDKFILIAWNLITYNLFLLLLISRKTKISLVLPVMPELIPTLVLVSDLAHFRLFVLELFYVRFFSITIHLGDCLWKERNNTVLDCAFIGADHWKHPRTFASPEAIQDWLICVLLKEISRYECLDEEIRISSKLRYFSDYKLGIKIPARRESSDLLHAEEEKNDYEWLLTPGYTFVSIIG</sequence>
<evidence type="ECO:0000313" key="2">
    <source>
        <dbReference type="Proteomes" id="UP001056120"/>
    </source>
</evidence>
<reference evidence="1 2" key="2">
    <citation type="journal article" date="2022" name="Mol. Ecol. Resour.">
        <title>The genomes of chicory, endive, great burdock and yacon provide insights into Asteraceae paleo-polyploidization history and plant inulin production.</title>
        <authorList>
            <person name="Fan W."/>
            <person name="Wang S."/>
            <person name="Wang H."/>
            <person name="Wang A."/>
            <person name="Jiang F."/>
            <person name="Liu H."/>
            <person name="Zhao H."/>
            <person name="Xu D."/>
            <person name="Zhang Y."/>
        </authorList>
    </citation>
    <scope>NUCLEOTIDE SEQUENCE [LARGE SCALE GENOMIC DNA]</scope>
    <source>
        <strain evidence="2">cv. Yunnan</strain>
        <tissue evidence="1">Leaves</tissue>
    </source>
</reference>
<accession>A0ACB9K7T8</accession>
<dbReference type="Proteomes" id="UP001056120">
    <property type="component" value="Linkage Group LG01"/>
</dbReference>
<organism evidence="1 2">
    <name type="scientific">Smallanthus sonchifolius</name>
    <dbReference type="NCBI Taxonomy" id="185202"/>
    <lineage>
        <taxon>Eukaryota</taxon>
        <taxon>Viridiplantae</taxon>
        <taxon>Streptophyta</taxon>
        <taxon>Embryophyta</taxon>
        <taxon>Tracheophyta</taxon>
        <taxon>Spermatophyta</taxon>
        <taxon>Magnoliopsida</taxon>
        <taxon>eudicotyledons</taxon>
        <taxon>Gunneridae</taxon>
        <taxon>Pentapetalae</taxon>
        <taxon>asterids</taxon>
        <taxon>campanulids</taxon>
        <taxon>Asterales</taxon>
        <taxon>Asteraceae</taxon>
        <taxon>Asteroideae</taxon>
        <taxon>Heliantheae alliance</taxon>
        <taxon>Millerieae</taxon>
        <taxon>Smallanthus</taxon>
    </lineage>
</organism>
<evidence type="ECO:0000313" key="1">
    <source>
        <dbReference type="EMBL" id="KAI3828275.1"/>
    </source>
</evidence>
<gene>
    <name evidence="1" type="ORF">L1987_02373</name>
</gene>
<comment type="caution">
    <text evidence="1">The sequence shown here is derived from an EMBL/GenBank/DDBJ whole genome shotgun (WGS) entry which is preliminary data.</text>
</comment>
<proteinExistence type="predicted"/>
<dbReference type="EMBL" id="CM042018">
    <property type="protein sequence ID" value="KAI3828275.1"/>
    <property type="molecule type" value="Genomic_DNA"/>
</dbReference>